<evidence type="ECO:0000256" key="4">
    <source>
        <dbReference type="ARBA" id="ARBA00022692"/>
    </source>
</evidence>
<feature type="transmembrane region" description="Helical" evidence="8">
    <location>
        <begin position="215"/>
        <end position="233"/>
    </location>
</feature>
<accession>A0A0N9NHX5</accession>
<evidence type="ECO:0000256" key="7">
    <source>
        <dbReference type="SAM" id="MobiDB-lite"/>
    </source>
</evidence>
<feature type="transmembrane region" description="Helical" evidence="8">
    <location>
        <begin position="99"/>
        <end position="117"/>
    </location>
</feature>
<feature type="compositionally biased region" description="Basic residues" evidence="7">
    <location>
        <begin position="15"/>
        <end position="28"/>
    </location>
</feature>
<keyword evidence="10" id="KW-1185">Reference proteome</keyword>
<name>A0A0N9NHX5_9ACTN</name>
<dbReference type="GO" id="GO:0005886">
    <property type="term" value="C:plasma membrane"/>
    <property type="evidence" value="ECO:0007669"/>
    <property type="project" value="UniProtKB-SubCell"/>
</dbReference>
<dbReference type="PANTHER" id="PTHR34856">
    <property type="entry name" value="PROTEIN NRFD"/>
    <property type="match status" value="1"/>
</dbReference>
<sequence>MTSSDFDQFRPPRPERRRGGKGKRRGGRGRGGDDLMVPQAQVEHLDSRGYYGHPVVKAPPWEKEIAAYLVLGGIAGGSGVLAAGAQLTGRMRLRRNARLAGLGAAGAGALALVADLGRPERFLHMMRTFKVTSPMSVGSWILMGYSGMIGVAAAGEVDRLLGERLPLGPLRPVLRAVEAPAGLGGAVFGAPLAAYTAILLGDTAMPTWHDMHRDLPFVFVSSASLAAGGLALVTTPAAEAGPARNLAVLGVIGDVAATRIMESRMDPVAVEPLHDGLPGTLMRWAEGLAVVGGLGALVSGGRAGRRNRLIAALSGATLVAASTCTRFGVFHAGMNSAQDPRYTIEPQKRRLAERRAAGIIDDSITGL</sequence>
<gene>
    <name evidence="9" type="ORF">ACH46_14315</name>
</gene>
<evidence type="ECO:0000256" key="6">
    <source>
        <dbReference type="ARBA" id="ARBA00023136"/>
    </source>
</evidence>
<evidence type="ECO:0000256" key="3">
    <source>
        <dbReference type="ARBA" id="ARBA00022475"/>
    </source>
</evidence>
<dbReference type="OrthoDB" id="112837at2"/>
<evidence type="ECO:0000256" key="5">
    <source>
        <dbReference type="ARBA" id="ARBA00022989"/>
    </source>
</evidence>
<dbReference type="Gene3D" id="1.20.1630.10">
    <property type="entry name" value="Formate dehydrogenase/DMSO reductase domain"/>
    <property type="match status" value="1"/>
</dbReference>
<reference evidence="9 10" key="2">
    <citation type="journal article" date="2017" name="Int. J. Syst. Evol. Microbiol.">
        <title>Gordonia phthalatica sp. nov., a di-n-butyl phthalate-degrading bacterium isolated from activated sludge.</title>
        <authorList>
            <person name="Jin D."/>
            <person name="Kong X."/>
            <person name="Jia M."/>
            <person name="Yu X."/>
            <person name="Wang X."/>
            <person name="Zhuang X."/>
            <person name="Deng Y."/>
            <person name="Bai Z."/>
        </authorList>
    </citation>
    <scope>NUCLEOTIDE SEQUENCE [LARGE SCALE GENOMIC DNA]</scope>
    <source>
        <strain evidence="9 10">QH-11</strain>
    </source>
</reference>
<feature type="transmembrane region" description="Helical" evidence="8">
    <location>
        <begin position="65"/>
        <end position="87"/>
    </location>
</feature>
<protein>
    <submittedName>
        <fullName evidence="9">Nitrite reductase</fullName>
    </submittedName>
</protein>
<dbReference type="PANTHER" id="PTHR34856:SF2">
    <property type="entry name" value="PROTEIN NRFD"/>
    <property type="match status" value="1"/>
</dbReference>
<comment type="subcellular location">
    <subcellularLocation>
        <location evidence="1">Cell membrane</location>
        <topology evidence="1">Multi-pass membrane protein</topology>
    </subcellularLocation>
</comment>
<dbReference type="PATRIC" id="fig|1136941.3.peg.2923"/>
<evidence type="ECO:0000256" key="2">
    <source>
        <dbReference type="ARBA" id="ARBA00008929"/>
    </source>
</evidence>
<comment type="similarity">
    <text evidence="2">Belongs to the NrfD family.</text>
</comment>
<feature type="region of interest" description="Disordered" evidence="7">
    <location>
        <begin position="1"/>
        <end position="35"/>
    </location>
</feature>
<keyword evidence="3" id="KW-1003">Cell membrane</keyword>
<evidence type="ECO:0000313" key="10">
    <source>
        <dbReference type="Proteomes" id="UP000063789"/>
    </source>
</evidence>
<dbReference type="RefSeq" id="WP_062393516.1">
    <property type="nucleotide sequence ID" value="NZ_CP011853.1"/>
</dbReference>
<dbReference type="AlphaFoldDB" id="A0A0N9NHX5"/>
<proteinExistence type="inferred from homology"/>
<keyword evidence="6 8" id="KW-0472">Membrane</keyword>
<feature type="transmembrane region" description="Helical" evidence="8">
    <location>
        <begin position="137"/>
        <end position="155"/>
    </location>
</feature>
<organism evidence="9 10">
    <name type="scientific">Gordonia phthalatica</name>
    <dbReference type="NCBI Taxonomy" id="1136941"/>
    <lineage>
        <taxon>Bacteria</taxon>
        <taxon>Bacillati</taxon>
        <taxon>Actinomycetota</taxon>
        <taxon>Actinomycetes</taxon>
        <taxon>Mycobacteriales</taxon>
        <taxon>Gordoniaceae</taxon>
        <taxon>Gordonia</taxon>
    </lineage>
</organism>
<dbReference type="STRING" id="1136941.ACH46_14315"/>
<evidence type="ECO:0000256" key="8">
    <source>
        <dbReference type="SAM" id="Phobius"/>
    </source>
</evidence>
<keyword evidence="5 8" id="KW-1133">Transmembrane helix</keyword>
<evidence type="ECO:0000256" key="1">
    <source>
        <dbReference type="ARBA" id="ARBA00004651"/>
    </source>
</evidence>
<dbReference type="KEGG" id="goq:ACH46_14315"/>
<dbReference type="EMBL" id="CP011853">
    <property type="protein sequence ID" value="ALG85433.1"/>
    <property type="molecule type" value="Genomic_DNA"/>
</dbReference>
<dbReference type="InterPro" id="IPR005614">
    <property type="entry name" value="NrfD-like"/>
</dbReference>
<reference evidence="10" key="1">
    <citation type="submission" date="2015-06" db="EMBL/GenBank/DDBJ databases">
        <title>Complete genome sequence and metabolic analysis of phthalate degradation pathway in Gordonia sp. QH-11.</title>
        <authorList>
            <person name="Jin D."/>
            <person name="Kong X."/>
            <person name="Bai Z."/>
        </authorList>
    </citation>
    <scope>NUCLEOTIDE SEQUENCE [LARGE SCALE GENOMIC DNA]</scope>
    <source>
        <strain evidence="10">QH-11</strain>
    </source>
</reference>
<dbReference type="InterPro" id="IPR052049">
    <property type="entry name" value="Electron_transfer_protein"/>
</dbReference>
<dbReference type="Proteomes" id="UP000063789">
    <property type="component" value="Chromosome"/>
</dbReference>
<feature type="transmembrane region" description="Helical" evidence="8">
    <location>
        <begin position="281"/>
        <end position="300"/>
    </location>
</feature>
<evidence type="ECO:0000313" key="9">
    <source>
        <dbReference type="EMBL" id="ALG85433.1"/>
    </source>
</evidence>
<feature type="transmembrane region" description="Helical" evidence="8">
    <location>
        <begin position="176"/>
        <end position="195"/>
    </location>
</feature>
<dbReference type="Pfam" id="PF03916">
    <property type="entry name" value="NrfD"/>
    <property type="match status" value="1"/>
</dbReference>
<keyword evidence="4 8" id="KW-0812">Transmembrane</keyword>